<reference evidence="2 3" key="1">
    <citation type="submission" date="2018-04" db="EMBL/GenBank/DDBJ databases">
        <authorList>
            <person name="Vogel A."/>
        </authorList>
    </citation>
    <scope>NUCLEOTIDE SEQUENCE [LARGE SCALE GENOMIC DNA]</scope>
</reference>
<protein>
    <submittedName>
        <fullName evidence="2">Uncharacterized protein</fullName>
    </submittedName>
</protein>
<dbReference type="AlphaFoldDB" id="A0A484MC80"/>
<sequence length="93" mass="10272">MGSSTHRCSSLGPTLSQGRMPLPSDGYLSEVSSSHGTCKNLKTGHEVPLVKIVFEEAGEIRDFIFNRFIFNRADFFSDGQITEKGFSFGFGFN</sequence>
<feature type="compositionally biased region" description="Polar residues" evidence="1">
    <location>
        <begin position="1"/>
        <end position="17"/>
    </location>
</feature>
<gene>
    <name evidence="2" type="ORF">CCAM_LOCUS28297</name>
</gene>
<feature type="region of interest" description="Disordered" evidence="1">
    <location>
        <begin position="1"/>
        <end position="24"/>
    </location>
</feature>
<keyword evidence="3" id="KW-1185">Reference proteome</keyword>
<dbReference type="EMBL" id="OOIL02003199">
    <property type="protein sequence ID" value="VFQ86521.1"/>
    <property type="molecule type" value="Genomic_DNA"/>
</dbReference>
<evidence type="ECO:0000313" key="2">
    <source>
        <dbReference type="EMBL" id="VFQ86521.1"/>
    </source>
</evidence>
<evidence type="ECO:0000313" key="3">
    <source>
        <dbReference type="Proteomes" id="UP000595140"/>
    </source>
</evidence>
<accession>A0A484MC80</accession>
<organism evidence="2 3">
    <name type="scientific">Cuscuta campestris</name>
    <dbReference type="NCBI Taxonomy" id="132261"/>
    <lineage>
        <taxon>Eukaryota</taxon>
        <taxon>Viridiplantae</taxon>
        <taxon>Streptophyta</taxon>
        <taxon>Embryophyta</taxon>
        <taxon>Tracheophyta</taxon>
        <taxon>Spermatophyta</taxon>
        <taxon>Magnoliopsida</taxon>
        <taxon>eudicotyledons</taxon>
        <taxon>Gunneridae</taxon>
        <taxon>Pentapetalae</taxon>
        <taxon>asterids</taxon>
        <taxon>lamiids</taxon>
        <taxon>Solanales</taxon>
        <taxon>Convolvulaceae</taxon>
        <taxon>Cuscuteae</taxon>
        <taxon>Cuscuta</taxon>
        <taxon>Cuscuta subgen. Grammica</taxon>
        <taxon>Cuscuta sect. Cleistogrammica</taxon>
    </lineage>
</organism>
<proteinExistence type="predicted"/>
<evidence type="ECO:0000256" key="1">
    <source>
        <dbReference type="SAM" id="MobiDB-lite"/>
    </source>
</evidence>
<name>A0A484MC80_9ASTE</name>
<dbReference type="Proteomes" id="UP000595140">
    <property type="component" value="Unassembled WGS sequence"/>
</dbReference>